<evidence type="ECO:0000256" key="2">
    <source>
        <dbReference type="SAM" id="Phobius"/>
    </source>
</evidence>
<evidence type="ECO:0000313" key="4">
    <source>
        <dbReference type="EMBL" id="HBU52309.1"/>
    </source>
</evidence>
<sequence>MHIFWVNVILFLIVFFKFLFDAELVRRNHVSDAKKNCKYLVKGKIYQPPHTFDDDTWDLFIESLTKAADENPKYELHRFVVLTLKVLFLRISELSHRDYYTPFFNHFRLDSSGEGWVLNVIGKGKKERLVTVPDSYIDNVLSRYRSSLGLTPLPRIDEDSPMLPSRKTGAPLHQDSLNNVVEEAFDLVIKELVKTNRKQQALSIAGASSHWLRHTGATQALDESNETMLAEELGHASVKTTVEVYVAPAHRDRVRKGSTRKL</sequence>
<dbReference type="GO" id="GO:0015074">
    <property type="term" value="P:DNA integration"/>
    <property type="evidence" value="ECO:0007669"/>
    <property type="project" value="InterPro"/>
</dbReference>
<protein>
    <recommendedName>
        <fullName evidence="3">Tyr recombinase domain-containing protein</fullName>
    </recommendedName>
</protein>
<dbReference type="Pfam" id="PF00589">
    <property type="entry name" value="Phage_integrase"/>
    <property type="match status" value="1"/>
</dbReference>
<keyword evidence="2" id="KW-0812">Transmembrane</keyword>
<dbReference type="EMBL" id="DONK01000210">
    <property type="protein sequence ID" value="HBU52309.1"/>
    <property type="molecule type" value="Genomic_DNA"/>
</dbReference>
<dbReference type="GO" id="GO:0006310">
    <property type="term" value="P:DNA recombination"/>
    <property type="evidence" value="ECO:0007669"/>
    <property type="project" value="UniProtKB-KW"/>
</dbReference>
<dbReference type="InterPro" id="IPR013762">
    <property type="entry name" value="Integrase-like_cat_sf"/>
</dbReference>
<name>A0A358E1B6_9ALTE</name>
<feature type="transmembrane region" description="Helical" evidence="2">
    <location>
        <begin position="6"/>
        <end position="25"/>
    </location>
</feature>
<keyword evidence="2" id="KW-0472">Membrane</keyword>
<proteinExistence type="predicted"/>
<gene>
    <name evidence="4" type="ORF">DEB45_13720</name>
</gene>
<feature type="domain" description="Tyr recombinase" evidence="3">
    <location>
        <begin position="47"/>
        <end position="261"/>
    </location>
</feature>
<dbReference type="CDD" id="cd00397">
    <property type="entry name" value="DNA_BRE_C"/>
    <property type="match status" value="1"/>
</dbReference>
<accession>A0A358E1B6</accession>
<evidence type="ECO:0000313" key="5">
    <source>
        <dbReference type="Proteomes" id="UP000264779"/>
    </source>
</evidence>
<dbReference type="GO" id="GO:0003677">
    <property type="term" value="F:DNA binding"/>
    <property type="evidence" value="ECO:0007669"/>
    <property type="project" value="InterPro"/>
</dbReference>
<keyword evidence="1" id="KW-0233">DNA recombination</keyword>
<dbReference type="PROSITE" id="PS51898">
    <property type="entry name" value="TYR_RECOMBINASE"/>
    <property type="match status" value="1"/>
</dbReference>
<dbReference type="Gene3D" id="1.10.443.10">
    <property type="entry name" value="Intergrase catalytic core"/>
    <property type="match status" value="1"/>
</dbReference>
<dbReference type="InterPro" id="IPR011010">
    <property type="entry name" value="DNA_brk_join_enz"/>
</dbReference>
<reference evidence="4 5" key="1">
    <citation type="journal article" date="2018" name="Nat. Biotechnol.">
        <title>A standardized bacterial taxonomy based on genome phylogeny substantially revises the tree of life.</title>
        <authorList>
            <person name="Parks D.H."/>
            <person name="Chuvochina M."/>
            <person name="Waite D.W."/>
            <person name="Rinke C."/>
            <person name="Skarshewski A."/>
            <person name="Chaumeil P.A."/>
            <person name="Hugenholtz P."/>
        </authorList>
    </citation>
    <scope>NUCLEOTIDE SEQUENCE [LARGE SCALE GENOMIC DNA]</scope>
    <source>
        <strain evidence="4">UBA11621</strain>
    </source>
</reference>
<organism evidence="4 5">
    <name type="scientific">Alteromonas australica</name>
    <dbReference type="NCBI Taxonomy" id="589873"/>
    <lineage>
        <taxon>Bacteria</taxon>
        <taxon>Pseudomonadati</taxon>
        <taxon>Pseudomonadota</taxon>
        <taxon>Gammaproteobacteria</taxon>
        <taxon>Alteromonadales</taxon>
        <taxon>Alteromonadaceae</taxon>
        <taxon>Alteromonas/Salinimonas group</taxon>
        <taxon>Alteromonas</taxon>
    </lineage>
</organism>
<keyword evidence="2" id="KW-1133">Transmembrane helix</keyword>
<dbReference type="InterPro" id="IPR002104">
    <property type="entry name" value="Integrase_catalytic"/>
</dbReference>
<dbReference type="Proteomes" id="UP000264779">
    <property type="component" value="Unassembled WGS sequence"/>
</dbReference>
<comment type="caution">
    <text evidence="4">The sequence shown here is derived from an EMBL/GenBank/DDBJ whole genome shotgun (WGS) entry which is preliminary data.</text>
</comment>
<dbReference type="AlphaFoldDB" id="A0A358E1B6"/>
<evidence type="ECO:0000259" key="3">
    <source>
        <dbReference type="PROSITE" id="PS51898"/>
    </source>
</evidence>
<evidence type="ECO:0000256" key="1">
    <source>
        <dbReference type="ARBA" id="ARBA00023172"/>
    </source>
</evidence>
<dbReference type="SUPFAM" id="SSF56349">
    <property type="entry name" value="DNA breaking-rejoining enzymes"/>
    <property type="match status" value="1"/>
</dbReference>